<organism evidence="2 3">
    <name type="scientific">Vreelandella olivaria</name>
    <dbReference type="NCBI Taxonomy" id="390919"/>
    <lineage>
        <taxon>Bacteria</taxon>
        <taxon>Pseudomonadati</taxon>
        <taxon>Pseudomonadota</taxon>
        <taxon>Gammaproteobacteria</taxon>
        <taxon>Oceanospirillales</taxon>
        <taxon>Halomonadaceae</taxon>
        <taxon>Vreelandella</taxon>
    </lineage>
</organism>
<dbReference type="EMBL" id="AP019416">
    <property type="protein sequence ID" value="BBI51109.1"/>
    <property type="molecule type" value="Genomic_DNA"/>
</dbReference>
<proteinExistence type="predicted"/>
<protein>
    <submittedName>
        <fullName evidence="2">Uncharacterized protein</fullName>
    </submittedName>
</protein>
<name>A0ABN5WVY0_9GAMM</name>
<evidence type="ECO:0000313" key="3">
    <source>
        <dbReference type="Proteomes" id="UP000289555"/>
    </source>
</evidence>
<feature type="compositionally biased region" description="Low complexity" evidence="1">
    <location>
        <begin position="151"/>
        <end position="165"/>
    </location>
</feature>
<accession>A0ABN5WVY0</accession>
<evidence type="ECO:0000256" key="1">
    <source>
        <dbReference type="SAM" id="MobiDB-lite"/>
    </source>
</evidence>
<evidence type="ECO:0000313" key="2">
    <source>
        <dbReference type="EMBL" id="BBI51109.1"/>
    </source>
</evidence>
<reference evidence="3" key="1">
    <citation type="journal article" date="2019" name="Microbiol. Resour. Announc.">
        <title>Complete Genome Sequence of Halomonas olivaria, a Moderately Halophilic Bacterium Isolated from Olive Processing Effluents, Obtained by Nanopore Sequencing.</title>
        <authorList>
            <person name="Nagata S."/>
            <person name="Ii K.M."/>
            <person name="Tsukimi T."/>
            <person name="Miura M.C."/>
            <person name="Galipon J."/>
            <person name="Arakawa K."/>
        </authorList>
    </citation>
    <scope>NUCLEOTIDE SEQUENCE [LARGE SCALE GENOMIC DNA]</scope>
    <source>
        <strain evidence="3">TYRC17</strain>
    </source>
</reference>
<dbReference type="Proteomes" id="UP000289555">
    <property type="component" value="Chromosome"/>
</dbReference>
<keyword evidence="3" id="KW-1185">Reference proteome</keyword>
<sequence>MEFDVNRFTGASFKRREEDVPVPDLRDWFKGVKEGEAPTWRVRGLSGAELASVNEAQARNRNRNAIAEGLLSQKDAKVTDAVRELIGAGDSVPDDLARRIEMLVMGSVKPECSHQLAVKLAEAFPIEFWELTTKITQLTGLGSEPGKPKRSSGSPISKSPSNSAT</sequence>
<feature type="region of interest" description="Disordered" evidence="1">
    <location>
        <begin position="139"/>
        <end position="165"/>
    </location>
</feature>
<gene>
    <name evidence="2" type="ORF">HORIV_35300</name>
</gene>